<sequence length="692" mass="74487">MAYKRQRPPSPSAAQKRSRGEAKNVTVGTALPPDEEGDDGAFVPVWKQTVTDEQGRRRLHGAFTGGFSAGYFNTVGSKEGWVPKTFVSSRTNRHKDQANAASQRAEDFMDEEDLAEAAESRQLETAQGFASIGVAEHGANDGFFGLFVIEQDTVGVKIAQKMGWRRAQGVGRKVRRLARLDEAMGVASGDATSEHTFAPTDACTMVPLAEEVRRKGLGHRPEARLARTSEKEAASSPSLVLTSLGNSTTSIKPKSVQAKNSSFGVGVLNDTGSDDEDPYELGPKITLNKSIGKEKKFKKPSKFPKSAVAGHTFLTKRELVGSALSASRPPHNGKTPLNGFTIATQSLETKRKFPPPTIPPGWTSARSLVHTSDMQSFPSVADAAKSSTLDAKARASLLHETLLPGKSVFDFISKETRDHIAALTGKTDLPQGLGQSASDGYQAADQAQSKDLWKFVPVLDKAVAAAALAKGAAGWMPYAENQKKRARYVSFLELKAGLKNDLPERLDGVSTSVWVKELHEFAHAAEVFKPSSGIMASRFISSASTRSSAAEPGSSLLRQPAAVPEDPAEQAAKLSMYGAMTRSKLPFHPARLLCKRFDVKSPPEVPTHVDNFNSKATTAEAVSKSSMDEIRHLTLVPNPQLPKTLQGSVPAVLAPEYHAIVDVESNEALLTERASEDLFKAIFGNDADEDDD</sequence>
<dbReference type="InterPro" id="IPR011666">
    <property type="entry name" value="DUF1604"/>
</dbReference>
<dbReference type="PROSITE" id="PS50174">
    <property type="entry name" value="G_PATCH"/>
    <property type="match status" value="1"/>
</dbReference>
<dbReference type="GO" id="GO:0006397">
    <property type="term" value="P:mRNA processing"/>
    <property type="evidence" value="ECO:0007669"/>
    <property type="project" value="InterPro"/>
</dbReference>
<dbReference type="AlphaFoldDB" id="A0A7C8HZZ9"/>
<organism evidence="3 4">
    <name type="scientific">Massariosphaeria phaeospora</name>
    <dbReference type="NCBI Taxonomy" id="100035"/>
    <lineage>
        <taxon>Eukaryota</taxon>
        <taxon>Fungi</taxon>
        <taxon>Dikarya</taxon>
        <taxon>Ascomycota</taxon>
        <taxon>Pezizomycotina</taxon>
        <taxon>Dothideomycetes</taxon>
        <taxon>Pleosporomycetidae</taxon>
        <taxon>Pleosporales</taxon>
        <taxon>Pleosporales incertae sedis</taxon>
        <taxon>Massariosphaeria</taxon>
    </lineage>
</organism>
<dbReference type="OrthoDB" id="20507at2759"/>
<name>A0A7C8HZZ9_9PLEO</name>
<dbReference type="GO" id="GO:0005634">
    <property type="term" value="C:nucleus"/>
    <property type="evidence" value="ECO:0007669"/>
    <property type="project" value="TreeGrafter"/>
</dbReference>
<protein>
    <submittedName>
        <fullName evidence="3">G patch domain-containing protein 1</fullName>
    </submittedName>
</protein>
<accession>A0A7C8HZZ9</accession>
<comment type="caution">
    <text evidence="3">The sequence shown here is derived from an EMBL/GenBank/DDBJ whole genome shotgun (WGS) entry which is preliminary data.</text>
</comment>
<reference evidence="3 4" key="1">
    <citation type="submission" date="2020-01" db="EMBL/GenBank/DDBJ databases">
        <authorList>
            <consortium name="DOE Joint Genome Institute"/>
            <person name="Haridas S."/>
            <person name="Albert R."/>
            <person name="Binder M."/>
            <person name="Bloem J."/>
            <person name="Labutti K."/>
            <person name="Salamov A."/>
            <person name="Andreopoulos B."/>
            <person name="Baker S.E."/>
            <person name="Barry K."/>
            <person name="Bills G."/>
            <person name="Bluhm B.H."/>
            <person name="Cannon C."/>
            <person name="Castanera R."/>
            <person name="Culley D.E."/>
            <person name="Daum C."/>
            <person name="Ezra D."/>
            <person name="Gonzalez J.B."/>
            <person name="Henrissat B."/>
            <person name="Kuo A."/>
            <person name="Liang C."/>
            <person name="Lipzen A."/>
            <person name="Lutzoni F."/>
            <person name="Magnuson J."/>
            <person name="Mondo S."/>
            <person name="Nolan M."/>
            <person name="Ohm R."/>
            <person name="Pangilinan J."/>
            <person name="Park H.-J.H."/>
            <person name="Ramirez L."/>
            <person name="Alfaro M."/>
            <person name="Sun H."/>
            <person name="Tritt A."/>
            <person name="Yoshinaga Y."/>
            <person name="Zwiers L.-H.L."/>
            <person name="Turgeon B.G."/>
            <person name="Goodwin S.B."/>
            <person name="Spatafora J.W."/>
            <person name="Crous P.W."/>
            <person name="Grigoriev I.V."/>
        </authorList>
    </citation>
    <scope>NUCLEOTIDE SEQUENCE [LARGE SCALE GENOMIC DNA]</scope>
    <source>
        <strain evidence="3 4">CBS 611.86</strain>
    </source>
</reference>
<evidence type="ECO:0000256" key="1">
    <source>
        <dbReference type="SAM" id="MobiDB-lite"/>
    </source>
</evidence>
<feature type="region of interest" description="Disordered" evidence="1">
    <location>
        <begin position="217"/>
        <end position="238"/>
    </location>
</feature>
<dbReference type="GO" id="GO:0003723">
    <property type="term" value="F:RNA binding"/>
    <property type="evidence" value="ECO:0007669"/>
    <property type="project" value="TreeGrafter"/>
</dbReference>
<dbReference type="InterPro" id="IPR000467">
    <property type="entry name" value="G_patch_dom"/>
</dbReference>
<dbReference type="PANTHER" id="PTHR13384:SF19">
    <property type="entry name" value="G PATCH DOMAIN-CONTAINING PROTEIN 1"/>
    <property type="match status" value="1"/>
</dbReference>
<dbReference type="PANTHER" id="PTHR13384">
    <property type="entry name" value="G PATCH DOMAIN-CONTAINING PROTEIN 1"/>
    <property type="match status" value="1"/>
</dbReference>
<dbReference type="Pfam" id="PF26093">
    <property type="entry name" value="HTH_TGH"/>
    <property type="match status" value="1"/>
</dbReference>
<feature type="region of interest" description="Disordered" evidence="1">
    <location>
        <begin position="1"/>
        <end position="42"/>
    </location>
</feature>
<feature type="compositionally biased region" description="Basic and acidic residues" evidence="1">
    <location>
        <begin position="217"/>
        <end position="233"/>
    </location>
</feature>
<dbReference type="EMBL" id="JAADJZ010000026">
    <property type="protein sequence ID" value="KAF2866834.1"/>
    <property type="molecule type" value="Genomic_DNA"/>
</dbReference>
<feature type="domain" description="G-patch" evidence="2">
    <location>
        <begin position="151"/>
        <end position="222"/>
    </location>
</feature>
<feature type="region of interest" description="Disordered" evidence="1">
    <location>
        <begin position="91"/>
        <end position="118"/>
    </location>
</feature>
<dbReference type="Pfam" id="PF07713">
    <property type="entry name" value="DUF1604"/>
    <property type="match status" value="1"/>
</dbReference>
<proteinExistence type="predicted"/>
<evidence type="ECO:0000313" key="4">
    <source>
        <dbReference type="Proteomes" id="UP000481861"/>
    </source>
</evidence>
<evidence type="ECO:0000313" key="3">
    <source>
        <dbReference type="EMBL" id="KAF2866834.1"/>
    </source>
</evidence>
<gene>
    <name evidence="3" type="ORF">BDV95DRAFT_199474</name>
</gene>
<keyword evidence="4" id="KW-1185">Reference proteome</keyword>
<evidence type="ECO:0000259" key="2">
    <source>
        <dbReference type="PROSITE" id="PS50174"/>
    </source>
</evidence>
<dbReference type="Proteomes" id="UP000481861">
    <property type="component" value="Unassembled WGS sequence"/>
</dbReference>